<dbReference type="OrthoDB" id="8030761at2759"/>
<reference evidence="1 2" key="1">
    <citation type="submission" date="2013-12" db="EMBL/GenBank/DDBJ databases">
        <authorList>
            <person name="Cubeta M."/>
            <person name="Pakala S."/>
            <person name="Fedorova N."/>
            <person name="Thomas E."/>
            <person name="Dean R."/>
            <person name="Jabaji S."/>
            <person name="Neate S."/>
            <person name="Toda T."/>
            <person name="Tavantzis S."/>
            <person name="Vilgalys R."/>
            <person name="Bharathan N."/>
            <person name="Pakala S."/>
            <person name="Losada L.S."/>
            <person name="Zafar N."/>
            <person name="Nierman W."/>
        </authorList>
    </citation>
    <scope>NUCLEOTIDE SEQUENCE [LARGE SCALE GENOMIC DNA]</scope>
    <source>
        <strain evidence="1 2">123E</strain>
    </source>
</reference>
<accession>A0A074S5T0</accession>
<evidence type="ECO:0000313" key="1">
    <source>
        <dbReference type="EMBL" id="KEP45437.1"/>
    </source>
</evidence>
<organism evidence="1 2">
    <name type="scientific">Rhizoctonia solani 123E</name>
    <dbReference type="NCBI Taxonomy" id="1423351"/>
    <lineage>
        <taxon>Eukaryota</taxon>
        <taxon>Fungi</taxon>
        <taxon>Dikarya</taxon>
        <taxon>Basidiomycota</taxon>
        <taxon>Agaricomycotina</taxon>
        <taxon>Agaricomycetes</taxon>
        <taxon>Cantharellales</taxon>
        <taxon>Ceratobasidiaceae</taxon>
        <taxon>Rhizoctonia</taxon>
    </lineage>
</organism>
<keyword evidence="2" id="KW-1185">Reference proteome</keyword>
<name>A0A074S5T0_9AGAM</name>
<gene>
    <name evidence="1" type="ORF">V565_274310</name>
</gene>
<dbReference type="Proteomes" id="UP000027456">
    <property type="component" value="Unassembled WGS sequence"/>
</dbReference>
<feature type="non-terminal residue" evidence="1">
    <location>
        <position position="1"/>
    </location>
</feature>
<dbReference type="AlphaFoldDB" id="A0A074S5T0"/>
<evidence type="ECO:0000313" key="2">
    <source>
        <dbReference type="Proteomes" id="UP000027456"/>
    </source>
</evidence>
<sequence>IFNSYVVKTPTMVFNNNQGIISTFADPLGDLHTKHIDSKFHFAQDKANNSSITLHYIRLNDNWADVFTKALPYPLFSQMKFHLLNQNTEWEFNDDNNYGAIKSTKREIEEHCNNTRKLDFTTWDDKYPETY</sequence>
<dbReference type="EMBL" id="AZST01001816">
    <property type="protein sequence ID" value="KEP45437.1"/>
    <property type="molecule type" value="Genomic_DNA"/>
</dbReference>
<comment type="caution">
    <text evidence="1">The sequence shown here is derived from an EMBL/GenBank/DDBJ whole genome shotgun (WGS) entry which is preliminary data.</text>
</comment>
<protein>
    <submittedName>
        <fullName evidence="1">Uncharacterized protein</fullName>
    </submittedName>
</protein>
<dbReference type="HOGENOM" id="CLU_1932647_0_0_1"/>
<proteinExistence type="predicted"/>